<gene>
    <name evidence="2" type="ORF">HYH02_008438</name>
</gene>
<reference evidence="2" key="1">
    <citation type="journal article" date="2020" name="bioRxiv">
        <title>Comparative genomics of Chlamydomonas.</title>
        <authorList>
            <person name="Craig R.J."/>
            <person name="Hasan A.R."/>
            <person name="Ness R.W."/>
            <person name="Keightley P.D."/>
        </authorList>
    </citation>
    <scope>NUCLEOTIDE SEQUENCE</scope>
    <source>
        <strain evidence="2">CCAP 11/173</strain>
    </source>
</reference>
<organism evidence="2 3">
    <name type="scientific">Chlamydomonas schloesseri</name>
    <dbReference type="NCBI Taxonomy" id="2026947"/>
    <lineage>
        <taxon>Eukaryota</taxon>
        <taxon>Viridiplantae</taxon>
        <taxon>Chlorophyta</taxon>
        <taxon>core chlorophytes</taxon>
        <taxon>Chlorophyceae</taxon>
        <taxon>CS clade</taxon>
        <taxon>Chlamydomonadales</taxon>
        <taxon>Chlamydomonadaceae</taxon>
        <taxon>Chlamydomonas</taxon>
    </lineage>
</organism>
<evidence type="ECO:0000256" key="1">
    <source>
        <dbReference type="SAM" id="Coils"/>
    </source>
</evidence>
<keyword evidence="3" id="KW-1185">Reference proteome</keyword>
<comment type="caution">
    <text evidence="2">The sequence shown here is derived from an EMBL/GenBank/DDBJ whole genome shotgun (WGS) entry which is preliminary data.</text>
</comment>
<protein>
    <recommendedName>
        <fullName evidence="4">SAM domain-containing protein</fullName>
    </recommendedName>
</protein>
<dbReference type="Gene3D" id="1.10.150.50">
    <property type="entry name" value="Transcription Factor, Ets-1"/>
    <property type="match status" value="1"/>
</dbReference>
<proteinExistence type="predicted"/>
<feature type="coiled-coil region" evidence="1">
    <location>
        <begin position="324"/>
        <end position="424"/>
    </location>
</feature>
<name>A0A835WFV7_9CHLO</name>
<dbReference type="EMBL" id="JAEHOD010000026">
    <property type="protein sequence ID" value="KAG2446446.1"/>
    <property type="molecule type" value="Genomic_DNA"/>
</dbReference>
<evidence type="ECO:0000313" key="2">
    <source>
        <dbReference type="EMBL" id="KAG2446446.1"/>
    </source>
</evidence>
<dbReference type="AlphaFoldDB" id="A0A835WFV7"/>
<dbReference type="OrthoDB" id="535508at2759"/>
<dbReference type="PANTHER" id="PTHR21974:SF2">
    <property type="entry name" value="RE15880P"/>
    <property type="match status" value="1"/>
</dbReference>
<accession>A0A835WFV7</accession>
<evidence type="ECO:0000313" key="3">
    <source>
        <dbReference type="Proteomes" id="UP000613740"/>
    </source>
</evidence>
<dbReference type="InterPro" id="IPR013761">
    <property type="entry name" value="SAM/pointed_sf"/>
</dbReference>
<dbReference type="PANTHER" id="PTHR21974">
    <property type="entry name" value="RE15880P"/>
    <property type="match status" value="1"/>
</dbReference>
<sequence>MAGTKPETWQTPQLCEFLQQNGLGALTGTVKEHGVAGLDVLLLTEGELQSMLNITQPQAAKIKSLVSDAAAPAPAPGTAAAVAPACAASTMAAAVNAANAENDFTLDAVPRVSEEPELYGDAQAQAEMVRATSVRVAATPYAAAAANPYAAAAAPAAAATPYAAAAATPYAAAAAPAAAATPYAAAAAPAAAANPYAAAAAPAAAANPYATAAAPAAAANPYATAAAPAAAANPYAAAAAPAAAAPAVAVAAPVAVATATAVAAPVAVAAPARGTPAGPALPAGTAHLKLDATCVEAYQRAVASISKLEGEGVAQRLPAARQKLAGLSKRLQLQKTKFEQLRAEEAEQSKKVNELEDGKWYPGKYLLGSGKRDEKMDRYKEKLNSASAKVRAAGIELEQLCTQEAAAKKEVAELETDCRELDAAREYASAVLQSAFAGGMVGDDTENTLENEVASLGPKAQEVRRFKTVYSQAYELFRASKEALEQANQLLESAAALARADMVANVFQPGMFNPGMGNVMIDMMKRAQMQQGIQLCHQAGDLAIKGRKMIPDMPRVDVKKLQRCSMGFGMMDVVFDNIISDMRVAQQIAGILHEVRDALGDVTYGCRWLEGWLKGRIDQDLTNLEAALASRRAQLHAHRSKLLAAWIEARAKGAKQEAGPPAVGVPVHAAQGFVM</sequence>
<dbReference type="SUPFAM" id="SSF47769">
    <property type="entry name" value="SAM/Pointed domain"/>
    <property type="match status" value="1"/>
</dbReference>
<evidence type="ECO:0008006" key="4">
    <source>
        <dbReference type="Google" id="ProtNLM"/>
    </source>
</evidence>
<keyword evidence="1" id="KW-0175">Coiled coil</keyword>
<dbReference type="Proteomes" id="UP000613740">
    <property type="component" value="Unassembled WGS sequence"/>
</dbReference>